<proteinExistence type="predicted"/>
<keyword evidence="3" id="KW-1185">Reference proteome</keyword>
<evidence type="ECO:0000313" key="2">
    <source>
        <dbReference type="EMBL" id="MDQ2095184.1"/>
    </source>
</evidence>
<keyword evidence="1" id="KW-1133">Transmembrane helix</keyword>
<dbReference type="EMBL" id="JANFFA010000004">
    <property type="protein sequence ID" value="MDQ2095184.1"/>
    <property type="molecule type" value="Genomic_DNA"/>
</dbReference>
<evidence type="ECO:0000256" key="1">
    <source>
        <dbReference type="SAM" id="Phobius"/>
    </source>
</evidence>
<reference evidence="2" key="1">
    <citation type="submission" date="2022-07" db="EMBL/GenBank/DDBJ databases">
        <authorList>
            <person name="Otstavnykh N."/>
            <person name="Isaeva M."/>
            <person name="Bystritskaya E."/>
        </authorList>
    </citation>
    <scope>NUCLEOTIDE SEQUENCE</scope>
    <source>
        <strain evidence="2">10Alg 79</strain>
    </source>
</reference>
<keyword evidence="1" id="KW-0472">Membrane</keyword>
<feature type="transmembrane region" description="Helical" evidence="1">
    <location>
        <begin position="34"/>
        <end position="55"/>
    </location>
</feature>
<dbReference type="RefSeq" id="WP_317626810.1">
    <property type="nucleotide sequence ID" value="NZ_JANFFA010000004.1"/>
</dbReference>
<organism evidence="2 3">
    <name type="scientific">Rhodalgimonas zhirmunskyi</name>
    <dbReference type="NCBI Taxonomy" id="2964767"/>
    <lineage>
        <taxon>Bacteria</taxon>
        <taxon>Pseudomonadati</taxon>
        <taxon>Pseudomonadota</taxon>
        <taxon>Alphaproteobacteria</taxon>
        <taxon>Rhodobacterales</taxon>
        <taxon>Roseobacteraceae</taxon>
        <taxon>Rhodalgimonas</taxon>
    </lineage>
</organism>
<evidence type="ECO:0008006" key="4">
    <source>
        <dbReference type="Google" id="ProtNLM"/>
    </source>
</evidence>
<keyword evidence="1" id="KW-0812">Transmembrane</keyword>
<sequence>MIAWVAALLGVIFGIIQARRKGGKALDLAQYGAVYGIFFAVIGVIVQIVIIRFGFM</sequence>
<name>A0AAJ1X6Z5_9RHOB</name>
<reference evidence="2" key="2">
    <citation type="submission" date="2023-04" db="EMBL/GenBank/DDBJ databases">
        <title>'Rhodoalgimonas zhirmunskyi' gen. nov., isolated from a red alga.</title>
        <authorList>
            <person name="Nedashkovskaya O.I."/>
            <person name="Otstavnykh N.Y."/>
            <person name="Bystritskaya E.P."/>
            <person name="Balabanova L.A."/>
            <person name="Isaeva M.P."/>
        </authorList>
    </citation>
    <scope>NUCLEOTIDE SEQUENCE</scope>
    <source>
        <strain evidence="2">10Alg 79</strain>
    </source>
</reference>
<comment type="caution">
    <text evidence="2">The sequence shown here is derived from an EMBL/GenBank/DDBJ whole genome shotgun (WGS) entry which is preliminary data.</text>
</comment>
<protein>
    <recommendedName>
        <fullName evidence="4">Apolipoprotein acyltransferase</fullName>
    </recommendedName>
</protein>
<accession>A0AAJ1X6Z5</accession>
<evidence type="ECO:0000313" key="3">
    <source>
        <dbReference type="Proteomes" id="UP001227162"/>
    </source>
</evidence>
<dbReference type="Proteomes" id="UP001227162">
    <property type="component" value="Unassembled WGS sequence"/>
</dbReference>
<gene>
    <name evidence="2" type="ORF">NOI20_13775</name>
</gene>
<dbReference type="AlphaFoldDB" id="A0AAJ1X6Z5"/>